<dbReference type="OrthoDB" id="341778at2759"/>
<dbReference type="VEuPathDB" id="CryptoDB:cand_004330"/>
<dbReference type="RefSeq" id="XP_067067342.1">
    <property type="nucleotide sequence ID" value="XM_067210676.1"/>
</dbReference>
<organism evidence="1 2">
    <name type="scientific">Cryptosporidium andersoni</name>
    <dbReference type="NCBI Taxonomy" id="117008"/>
    <lineage>
        <taxon>Eukaryota</taxon>
        <taxon>Sar</taxon>
        <taxon>Alveolata</taxon>
        <taxon>Apicomplexa</taxon>
        <taxon>Conoidasida</taxon>
        <taxon>Coccidia</taxon>
        <taxon>Eucoccidiorida</taxon>
        <taxon>Eimeriorina</taxon>
        <taxon>Cryptosporidiidae</taxon>
        <taxon>Cryptosporidium</taxon>
    </lineage>
</organism>
<keyword evidence="2" id="KW-1185">Reference proteome</keyword>
<dbReference type="AlphaFoldDB" id="A0A1J4MLL2"/>
<dbReference type="EMBL" id="LRBS01000091">
    <property type="protein sequence ID" value="OII75072.1"/>
    <property type="molecule type" value="Genomic_DNA"/>
</dbReference>
<proteinExistence type="predicted"/>
<accession>A0A1J4MLL2</accession>
<comment type="caution">
    <text evidence="1">The sequence shown here is derived from an EMBL/GenBank/DDBJ whole genome shotgun (WGS) entry which is preliminary data.</text>
</comment>
<protein>
    <submittedName>
        <fullName evidence="1">Uncharacterized protein</fullName>
    </submittedName>
</protein>
<dbReference type="GeneID" id="92364618"/>
<name>A0A1J4MLL2_9CRYT</name>
<evidence type="ECO:0000313" key="1">
    <source>
        <dbReference type="EMBL" id="OII75072.1"/>
    </source>
</evidence>
<evidence type="ECO:0000313" key="2">
    <source>
        <dbReference type="Proteomes" id="UP000186804"/>
    </source>
</evidence>
<gene>
    <name evidence="1" type="ORF">cand_004330</name>
</gene>
<sequence length="534" mass="62779">MLKDDFIKVRDAFFQWLDNSGSIGKVGHDKSLSYESEILQKSIIPLINTLFKKLQHIYMDLVESCTTLDKKGTVIISEEVRNKYTLTKQTLIYTTRLVMIIFSQYDTNYKCVRYLPLKLTHELLDCPMLKDSITFRIDLLTLQKNKILIDSLLEELIDIPSSITFKCFQARKKIIKELSNITHPLLPLIANLDSETYFTGLSSNEESIAIALFKVKNLVYNLSRPIVAWESIYNWWTKYYSEIFENIINFPAKELINLQVFKISYQLNNTSYNILIKSVCKIFQLNSIFDKEAWIWSSICFATGFLLFEEPIIDERIKFNFKKPNLPDESISIGLKFCILSHILDINNFRPTYCVALFYLRDLHSTNIMNSYEWIRRTLSINICCDDAWILSALLWTRQEVRKSQPPLEVAVTLLKNSKSNSINVPIHFLCIGYQIYQLIYHNSFNEELVCIIISNIEELKFLFTQIDGLWYQNKNLPLILHPTIFWIQIAVWCIEIRKYMSNSIHICYEIIQFCLETIFKVHQYYLSTYSNSL</sequence>
<reference evidence="1 2" key="1">
    <citation type="submission" date="2016-10" db="EMBL/GenBank/DDBJ databases">
        <title>Reductive evolution of mitochondrial metabolism and differential evolution of invasion-related proteins in Cryptosporidium.</title>
        <authorList>
            <person name="Liu S."/>
            <person name="Roellig D.M."/>
            <person name="Guo Y."/>
            <person name="Li N."/>
            <person name="Frace M.A."/>
            <person name="Tang K."/>
            <person name="Zhang L."/>
            <person name="Feng Y."/>
            <person name="Xiao L."/>
        </authorList>
    </citation>
    <scope>NUCLEOTIDE SEQUENCE [LARGE SCALE GENOMIC DNA]</scope>
    <source>
        <strain evidence="1">30847</strain>
    </source>
</reference>
<dbReference type="Proteomes" id="UP000186804">
    <property type="component" value="Unassembled WGS sequence"/>
</dbReference>